<organism evidence="1">
    <name type="scientific">bioreactor metagenome</name>
    <dbReference type="NCBI Taxonomy" id="1076179"/>
    <lineage>
        <taxon>unclassified sequences</taxon>
        <taxon>metagenomes</taxon>
        <taxon>ecological metagenomes</taxon>
    </lineage>
</organism>
<protein>
    <submittedName>
        <fullName evidence="1">Uncharacterized protein</fullName>
    </submittedName>
</protein>
<sequence>MAKASSWPMTDAEVRKCGDQTGLDTLVVHTVNDVH</sequence>
<evidence type="ECO:0000313" key="1">
    <source>
        <dbReference type="EMBL" id="MPM88983.1"/>
    </source>
</evidence>
<gene>
    <name evidence="1" type="ORF">SDC9_136091</name>
</gene>
<comment type="caution">
    <text evidence="1">The sequence shown here is derived from an EMBL/GenBank/DDBJ whole genome shotgun (WGS) entry which is preliminary data.</text>
</comment>
<proteinExistence type="predicted"/>
<accession>A0A645DJI8</accession>
<dbReference type="EMBL" id="VSSQ01036490">
    <property type="protein sequence ID" value="MPM88983.1"/>
    <property type="molecule type" value="Genomic_DNA"/>
</dbReference>
<dbReference type="AlphaFoldDB" id="A0A645DJI8"/>
<reference evidence="1" key="1">
    <citation type="submission" date="2019-08" db="EMBL/GenBank/DDBJ databases">
        <authorList>
            <person name="Kucharzyk K."/>
            <person name="Murdoch R.W."/>
            <person name="Higgins S."/>
            <person name="Loffler F."/>
        </authorList>
    </citation>
    <scope>NUCLEOTIDE SEQUENCE</scope>
</reference>
<name>A0A645DJI8_9ZZZZ</name>